<evidence type="ECO:0000313" key="2">
    <source>
        <dbReference type="EMBL" id="RMA80944.1"/>
    </source>
</evidence>
<gene>
    <name evidence="2" type="ORF">DFR27_0733</name>
</gene>
<feature type="chain" id="PRO_5017982400" evidence="1">
    <location>
        <begin position="21"/>
        <end position="226"/>
    </location>
</feature>
<name>A0A3M0A9G7_9GAMM</name>
<comment type="caution">
    <text evidence="2">The sequence shown here is derived from an EMBL/GenBank/DDBJ whole genome shotgun (WGS) entry which is preliminary data.</text>
</comment>
<dbReference type="AlphaFoldDB" id="A0A3M0A9G7"/>
<proteinExistence type="predicted"/>
<reference evidence="2 3" key="1">
    <citation type="submission" date="2018-10" db="EMBL/GenBank/DDBJ databases">
        <title>Genomic Encyclopedia of Type Strains, Phase IV (KMG-IV): sequencing the most valuable type-strain genomes for metagenomic binning, comparative biology and taxonomic classification.</title>
        <authorList>
            <person name="Goeker M."/>
        </authorList>
    </citation>
    <scope>NUCLEOTIDE SEQUENCE [LARGE SCALE GENOMIC DNA]</scope>
    <source>
        <strain evidence="2 3">DSM 25080</strain>
    </source>
</reference>
<feature type="signal peptide" evidence="1">
    <location>
        <begin position="1"/>
        <end position="20"/>
    </location>
</feature>
<sequence>MNQIRSIFLLLTLAPLASVADSGTVYWSIEIPTPEIAENILSDTNEKFYSKNVTFDVSDIEPDSIGSFYNSFFTEMGWADPSAALPSQFQRPGGWSGYSMRINESGQPEAAYGRMWKSVNPPAIGSLQLVLSNYTEAGFSGVVTVSITPEIDTNSLMQLNQLLGNDPKNLFNLFNAVGTNPFEIQNIVVPANFTNEEDPLLVEYFGIVNEVIEQYYEFGQKYVEQQ</sequence>
<organism evidence="2 3">
    <name type="scientific">Umboniibacter marinipuniceus</name>
    <dbReference type="NCBI Taxonomy" id="569599"/>
    <lineage>
        <taxon>Bacteria</taxon>
        <taxon>Pseudomonadati</taxon>
        <taxon>Pseudomonadota</taxon>
        <taxon>Gammaproteobacteria</taxon>
        <taxon>Cellvibrionales</taxon>
        <taxon>Cellvibrionaceae</taxon>
        <taxon>Umboniibacter</taxon>
    </lineage>
</organism>
<keyword evidence="1" id="KW-0732">Signal</keyword>
<dbReference type="OrthoDB" id="9850292at2"/>
<protein>
    <submittedName>
        <fullName evidence="2">Uncharacterized protein</fullName>
    </submittedName>
</protein>
<dbReference type="RefSeq" id="WP_121876117.1">
    <property type="nucleotide sequence ID" value="NZ_REFJ01000002.1"/>
</dbReference>
<keyword evidence="3" id="KW-1185">Reference proteome</keyword>
<dbReference type="EMBL" id="REFJ01000002">
    <property type="protein sequence ID" value="RMA80944.1"/>
    <property type="molecule type" value="Genomic_DNA"/>
</dbReference>
<dbReference type="Proteomes" id="UP000267187">
    <property type="component" value="Unassembled WGS sequence"/>
</dbReference>
<evidence type="ECO:0000313" key="3">
    <source>
        <dbReference type="Proteomes" id="UP000267187"/>
    </source>
</evidence>
<accession>A0A3M0A9G7</accession>
<evidence type="ECO:0000256" key="1">
    <source>
        <dbReference type="SAM" id="SignalP"/>
    </source>
</evidence>